<evidence type="ECO:0000313" key="1">
    <source>
        <dbReference type="EMBL" id="JAE33331.1"/>
    </source>
</evidence>
<accession>A0A0A9HEP6</accession>
<reference evidence="1" key="1">
    <citation type="submission" date="2014-09" db="EMBL/GenBank/DDBJ databases">
        <authorList>
            <person name="Magalhaes I.L.F."/>
            <person name="Oliveira U."/>
            <person name="Santos F.R."/>
            <person name="Vidigal T.H.D.A."/>
            <person name="Brescovit A.D."/>
            <person name="Santos A.J."/>
        </authorList>
    </citation>
    <scope>NUCLEOTIDE SEQUENCE</scope>
    <source>
        <tissue evidence="1">Shoot tissue taken approximately 20 cm above the soil surface</tissue>
    </source>
</reference>
<reference evidence="1" key="2">
    <citation type="journal article" date="2015" name="Data Brief">
        <title>Shoot transcriptome of the giant reed, Arundo donax.</title>
        <authorList>
            <person name="Barrero R.A."/>
            <person name="Guerrero F.D."/>
            <person name="Moolhuijzen P."/>
            <person name="Goolsby J.A."/>
            <person name="Tidwell J."/>
            <person name="Bellgard S.E."/>
            <person name="Bellgard M.I."/>
        </authorList>
    </citation>
    <scope>NUCLEOTIDE SEQUENCE</scope>
    <source>
        <tissue evidence="1">Shoot tissue taken approximately 20 cm above the soil surface</tissue>
    </source>
</reference>
<proteinExistence type="predicted"/>
<dbReference type="AlphaFoldDB" id="A0A0A9HEP6"/>
<organism evidence="1">
    <name type="scientific">Arundo donax</name>
    <name type="common">Giant reed</name>
    <name type="synonym">Donax arundinaceus</name>
    <dbReference type="NCBI Taxonomy" id="35708"/>
    <lineage>
        <taxon>Eukaryota</taxon>
        <taxon>Viridiplantae</taxon>
        <taxon>Streptophyta</taxon>
        <taxon>Embryophyta</taxon>
        <taxon>Tracheophyta</taxon>
        <taxon>Spermatophyta</taxon>
        <taxon>Magnoliopsida</taxon>
        <taxon>Liliopsida</taxon>
        <taxon>Poales</taxon>
        <taxon>Poaceae</taxon>
        <taxon>PACMAD clade</taxon>
        <taxon>Arundinoideae</taxon>
        <taxon>Arundineae</taxon>
        <taxon>Arundo</taxon>
    </lineage>
</organism>
<sequence>MHIEELQLMPKSFSKWICNLKNEENGCYQDNAVLRIDVSYECMTSKTFLIT</sequence>
<name>A0A0A9HEP6_ARUDO</name>
<protein>
    <submittedName>
        <fullName evidence="1">Uncharacterized protein</fullName>
    </submittedName>
</protein>
<dbReference type="EMBL" id="GBRH01164565">
    <property type="protein sequence ID" value="JAE33331.1"/>
    <property type="molecule type" value="Transcribed_RNA"/>
</dbReference>